<dbReference type="EMBL" id="FQZB01000006">
    <property type="protein sequence ID" value="SHJ09840.1"/>
    <property type="molecule type" value="Genomic_DNA"/>
</dbReference>
<dbReference type="InterPro" id="IPR025850">
    <property type="entry name" value="SUKH-3"/>
</dbReference>
<dbReference type="Pfam" id="PF14433">
    <property type="entry name" value="SUKH-3"/>
    <property type="match status" value="1"/>
</dbReference>
<accession>A0A1M6GIY2</accession>
<dbReference type="STRING" id="1121302.SAMN02745163_01300"/>
<dbReference type="Proteomes" id="UP000184310">
    <property type="component" value="Unassembled WGS sequence"/>
</dbReference>
<dbReference type="OrthoDB" id="1918885at2"/>
<evidence type="ECO:0000313" key="2">
    <source>
        <dbReference type="Proteomes" id="UP000184310"/>
    </source>
</evidence>
<organism evidence="1 2">
    <name type="scientific">Clostridium cavendishii DSM 21758</name>
    <dbReference type="NCBI Taxonomy" id="1121302"/>
    <lineage>
        <taxon>Bacteria</taxon>
        <taxon>Bacillati</taxon>
        <taxon>Bacillota</taxon>
        <taxon>Clostridia</taxon>
        <taxon>Eubacteriales</taxon>
        <taxon>Clostridiaceae</taxon>
        <taxon>Clostridium</taxon>
    </lineage>
</organism>
<keyword evidence="2" id="KW-1185">Reference proteome</keyword>
<proteinExistence type="predicted"/>
<name>A0A1M6GIY2_9CLOT</name>
<evidence type="ECO:0000313" key="1">
    <source>
        <dbReference type="EMBL" id="SHJ09840.1"/>
    </source>
</evidence>
<gene>
    <name evidence="1" type="ORF">SAMN02745163_01300</name>
</gene>
<sequence length="317" mass="37499">MYNNNSKWKYTSYDYKTIILEMNTIDRIIINKKYIALYFSNGFDVRKEDKNNFHNISMHTGEAVVYLYDAKVDFDFNNVFKNICIKTITPDIKLNEHNIYKVHDIVYNLDIDIVTILGMCGEELVDSNLSFKCSRVEFSWNEFECESWFENKNNMLINERVLLNGNIHEKVQTMLGMAGFYKGRNVDIANIEKFYKKHNIELFQAAREFYKKYYGLATKWYLDIEDGIKYPYYAADFEFKIYPHSFRENELSVRKVANEDVLLVGTVGYYYPLEIYISRSGKIYAESGYGLLIHSSLEEMIEDNLSRKKLESVMIML</sequence>
<protein>
    <submittedName>
        <fullName evidence="1">SUKH-3 immunity protein</fullName>
    </submittedName>
</protein>
<dbReference type="AlphaFoldDB" id="A0A1M6GIY2"/>
<reference evidence="1 2" key="1">
    <citation type="submission" date="2016-11" db="EMBL/GenBank/DDBJ databases">
        <authorList>
            <person name="Jaros S."/>
            <person name="Januszkiewicz K."/>
            <person name="Wedrychowicz H."/>
        </authorList>
    </citation>
    <scope>NUCLEOTIDE SEQUENCE [LARGE SCALE GENOMIC DNA]</scope>
    <source>
        <strain evidence="1 2">DSM 21758</strain>
    </source>
</reference>
<dbReference type="RefSeq" id="WP_072985870.1">
    <property type="nucleotide sequence ID" value="NZ_FQZB01000006.1"/>
</dbReference>